<name>A0A2I0WDB9_9ASPA</name>
<proteinExistence type="predicted"/>
<keyword evidence="2" id="KW-1185">Reference proteome</keyword>
<reference evidence="1 2" key="2">
    <citation type="journal article" date="2017" name="Nature">
        <title>The Apostasia genome and the evolution of orchids.</title>
        <authorList>
            <person name="Zhang G.Q."/>
            <person name="Liu K.W."/>
            <person name="Li Z."/>
            <person name="Lohaus R."/>
            <person name="Hsiao Y.Y."/>
            <person name="Niu S.C."/>
            <person name="Wang J.Y."/>
            <person name="Lin Y.C."/>
            <person name="Xu Q."/>
            <person name="Chen L.J."/>
            <person name="Yoshida K."/>
            <person name="Fujiwara S."/>
            <person name="Wang Z.W."/>
            <person name="Zhang Y.Q."/>
            <person name="Mitsuda N."/>
            <person name="Wang M."/>
            <person name="Liu G.H."/>
            <person name="Pecoraro L."/>
            <person name="Huang H.X."/>
            <person name="Xiao X.J."/>
            <person name="Lin M."/>
            <person name="Wu X.Y."/>
            <person name="Wu W.L."/>
            <person name="Chen Y.Y."/>
            <person name="Chang S.B."/>
            <person name="Sakamoto S."/>
            <person name="Ohme-Takagi M."/>
            <person name="Yagi M."/>
            <person name="Zeng S.J."/>
            <person name="Shen C.Y."/>
            <person name="Yeh C.M."/>
            <person name="Luo Y.B."/>
            <person name="Tsai W.C."/>
            <person name="Van de Peer Y."/>
            <person name="Liu Z.J."/>
        </authorList>
    </citation>
    <scope>NUCLEOTIDE SEQUENCE [LARGE SCALE GENOMIC DNA]</scope>
    <source>
        <tissue evidence="1">The whole plant</tissue>
    </source>
</reference>
<dbReference type="EMBL" id="KZ502732">
    <property type="protein sequence ID" value="PKU73632.1"/>
    <property type="molecule type" value="Genomic_DNA"/>
</dbReference>
<reference evidence="1 2" key="1">
    <citation type="journal article" date="2016" name="Sci. Rep.">
        <title>The Dendrobium catenatum Lindl. genome sequence provides insights into polysaccharide synthase, floral development and adaptive evolution.</title>
        <authorList>
            <person name="Zhang G.Q."/>
            <person name="Xu Q."/>
            <person name="Bian C."/>
            <person name="Tsai W.C."/>
            <person name="Yeh C.M."/>
            <person name="Liu K.W."/>
            <person name="Yoshida K."/>
            <person name="Zhang L.S."/>
            <person name="Chang S.B."/>
            <person name="Chen F."/>
            <person name="Shi Y."/>
            <person name="Su Y.Y."/>
            <person name="Zhang Y.Q."/>
            <person name="Chen L.J."/>
            <person name="Yin Y."/>
            <person name="Lin M."/>
            <person name="Huang H."/>
            <person name="Deng H."/>
            <person name="Wang Z.W."/>
            <person name="Zhu S.L."/>
            <person name="Zhao X."/>
            <person name="Deng C."/>
            <person name="Niu S.C."/>
            <person name="Huang J."/>
            <person name="Wang M."/>
            <person name="Liu G.H."/>
            <person name="Yang H.J."/>
            <person name="Xiao X.J."/>
            <person name="Hsiao Y.Y."/>
            <person name="Wu W.L."/>
            <person name="Chen Y.Y."/>
            <person name="Mitsuda N."/>
            <person name="Ohme-Takagi M."/>
            <person name="Luo Y.B."/>
            <person name="Van de Peer Y."/>
            <person name="Liu Z.J."/>
        </authorList>
    </citation>
    <scope>NUCLEOTIDE SEQUENCE [LARGE SCALE GENOMIC DNA]</scope>
    <source>
        <tissue evidence="1">The whole plant</tissue>
    </source>
</reference>
<sequence>MLYLPVCPSAPIQVPTHCPSSKVTVQVAPKVVAAVQGDLKVPNQCFEDLKAFFCCLEVSNSFQLASRLPELREEEVEAFLC</sequence>
<evidence type="ECO:0000313" key="2">
    <source>
        <dbReference type="Proteomes" id="UP000233837"/>
    </source>
</evidence>
<dbReference type="AlphaFoldDB" id="A0A2I0WDB9"/>
<evidence type="ECO:0000313" key="1">
    <source>
        <dbReference type="EMBL" id="PKU73632.1"/>
    </source>
</evidence>
<dbReference type="Proteomes" id="UP000233837">
    <property type="component" value="Unassembled WGS sequence"/>
</dbReference>
<organism evidence="1 2">
    <name type="scientific">Dendrobium catenatum</name>
    <dbReference type="NCBI Taxonomy" id="906689"/>
    <lineage>
        <taxon>Eukaryota</taxon>
        <taxon>Viridiplantae</taxon>
        <taxon>Streptophyta</taxon>
        <taxon>Embryophyta</taxon>
        <taxon>Tracheophyta</taxon>
        <taxon>Spermatophyta</taxon>
        <taxon>Magnoliopsida</taxon>
        <taxon>Liliopsida</taxon>
        <taxon>Asparagales</taxon>
        <taxon>Orchidaceae</taxon>
        <taxon>Epidendroideae</taxon>
        <taxon>Malaxideae</taxon>
        <taxon>Dendrobiinae</taxon>
        <taxon>Dendrobium</taxon>
    </lineage>
</organism>
<protein>
    <submittedName>
        <fullName evidence="1">Uncharacterized protein</fullName>
    </submittedName>
</protein>
<gene>
    <name evidence="1" type="ORF">MA16_Dca009939</name>
</gene>
<accession>A0A2I0WDB9</accession>